<name>A0ABU2BYP0_9ACTN</name>
<sequence>MTSRTGAPARLGAWGFVAWFGIVALLGDILYEGARSITGPLLASFGASAALVGLVSGIGEGAALLLRLVSGPAVDHSGRFWEWTIAGYVITAVSVPFLGLASALWIACALVILERVGKAVRAPAKDTLLSHATAVTGRGRGFAVHEALDQFGALVGPLLVAGMLWLTGDDYGPSLLVLAVPGVGLVALVLWLRRQVPDPAAYEDHPAAHASPGSVAHVDRLPGLFWAYAGFTALTMAGFATFSVLSFHLVTTGMMAAAVVPLLYAGAQLVDAAAALLSGWGYDARGPVVLFSLPAVAALVPVLGFSGTVWVAAAGCLLWGVALGIQESTMRATVADLVGPGRRATAYGVFAAVVGVAATLGGTLAGALYDVSVTWLFVVTVALQLLATVVLALTLRRRGAG</sequence>
<evidence type="ECO:0000256" key="4">
    <source>
        <dbReference type="ARBA" id="ARBA00022989"/>
    </source>
</evidence>
<dbReference type="InterPro" id="IPR036259">
    <property type="entry name" value="MFS_trans_sf"/>
</dbReference>
<accession>A0ABU2BYP0</accession>
<keyword evidence="9" id="KW-1185">Reference proteome</keyword>
<dbReference type="InterPro" id="IPR052425">
    <property type="entry name" value="Uncharacterized_MFS-type"/>
</dbReference>
<feature type="transmembrane region" description="Helical" evidence="6">
    <location>
        <begin position="346"/>
        <end position="369"/>
    </location>
</feature>
<protein>
    <submittedName>
        <fullName evidence="8">MFS family permease</fullName>
    </submittedName>
</protein>
<feature type="transmembrane region" description="Helical" evidence="6">
    <location>
        <begin position="375"/>
        <end position="395"/>
    </location>
</feature>
<evidence type="ECO:0000256" key="2">
    <source>
        <dbReference type="ARBA" id="ARBA00022475"/>
    </source>
</evidence>
<dbReference type="Gene3D" id="1.20.1250.20">
    <property type="entry name" value="MFS general substrate transporter like domains"/>
    <property type="match status" value="1"/>
</dbReference>
<feature type="domain" description="Major facilitator superfamily (MFS) profile" evidence="7">
    <location>
        <begin position="7"/>
        <end position="399"/>
    </location>
</feature>
<gene>
    <name evidence="8" type="ORF">J2S63_003076</name>
</gene>
<keyword evidence="3 6" id="KW-0812">Transmembrane</keyword>
<evidence type="ECO:0000256" key="5">
    <source>
        <dbReference type="ARBA" id="ARBA00023136"/>
    </source>
</evidence>
<dbReference type="SUPFAM" id="SSF103473">
    <property type="entry name" value="MFS general substrate transporter"/>
    <property type="match status" value="1"/>
</dbReference>
<feature type="transmembrane region" description="Helical" evidence="6">
    <location>
        <begin position="255"/>
        <end position="277"/>
    </location>
</feature>
<keyword evidence="2" id="KW-1003">Cell membrane</keyword>
<dbReference type="PANTHER" id="PTHR42688">
    <property type="entry name" value="CONSERVED PROTEIN"/>
    <property type="match status" value="1"/>
</dbReference>
<comment type="caution">
    <text evidence="8">The sequence shown here is derived from an EMBL/GenBank/DDBJ whole genome shotgun (WGS) entry which is preliminary data.</text>
</comment>
<feature type="transmembrane region" description="Helical" evidence="6">
    <location>
        <begin position="172"/>
        <end position="192"/>
    </location>
</feature>
<feature type="transmembrane region" description="Helical" evidence="6">
    <location>
        <begin position="147"/>
        <end position="166"/>
    </location>
</feature>
<organism evidence="8 9">
    <name type="scientific">Nocardioides marmoribigeumensis</name>
    <dbReference type="NCBI Taxonomy" id="433649"/>
    <lineage>
        <taxon>Bacteria</taxon>
        <taxon>Bacillati</taxon>
        <taxon>Actinomycetota</taxon>
        <taxon>Actinomycetes</taxon>
        <taxon>Propionibacteriales</taxon>
        <taxon>Nocardioidaceae</taxon>
        <taxon>Nocardioides</taxon>
    </lineage>
</organism>
<evidence type="ECO:0000313" key="8">
    <source>
        <dbReference type="EMBL" id="MDR7363523.1"/>
    </source>
</evidence>
<keyword evidence="4 6" id="KW-1133">Transmembrane helix</keyword>
<evidence type="ECO:0000256" key="3">
    <source>
        <dbReference type="ARBA" id="ARBA00022692"/>
    </source>
</evidence>
<dbReference type="RefSeq" id="WP_310304011.1">
    <property type="nucleotide sequence ID" value="NZ_JAVDYG010000001.1"/>
</dbReference>
<evidence type="ECO:0000256" key="1">
    <source>
        <dbReference type="ARBA" id="ARBA00004651"/>
    </source>
</evidence>
<feature type="transmembrane region" description="Helical" evidence="6">
    <location>
        <begin position="309"/>
        <end position="325"/>
    </location>
</feature>
<proteinExistence type="predicted"/>
<dbReference type="Proteomes" id="UP001183648">
    <property type="component" value="Unassembled WGS sequence"/>
</dbReference>
<evidence type="ECO:0000259" key="7">
    <source>
        <dbReference type="PROSITE" id="PS50850"/>
    </source>
</evidence>
<feature type="transmembrane region" description="Helical" evidence="6">
    <location>
        <begin position="85"/>
        <end position="113"/>
    </location>
</feature>
<evidence type="ECO:0000313" key="9">
    <source>
        <dbReference type="Proteomes" id="UP001183648"/>
    </source>
</evidence>
<feature type="transmembrane region" description="Helical" evidence="6">
    <location>
        <begin position="12"/>
        <end position="31"/>
    </location>
</feature>
<feature type="transmembrane region" description="Helical" evidence="6">
    <location>
        <begin position="43"/>
        <end position="65"/>
    </location>
</feature>
<dbReference type="PROSITE" id="PS50850">
    <property type="entry name" value="MFS"/>
    <property type="match status" value="1"/>
</dbReference>
<dbReference type="CDD" id="cd17370">
    <property type="entry name" value="MFS_MJ1317_like"/>
    <property type="match status" value="1"/>
</dbReference>
<dbReference type="EMBL" id="JAVDYG010000001">
    <property type="protein sequence ID" value="MDR7363523.1"/>
    <property type="molecule type" value="Genomic_DNA"/>
</dbReference>
<dbReference type="PANTHER" id="PTHR42688:SF1">
    <property type="entry name" value="BLR5212 PROTEIN"/>
    <property type="match status" value="1"/>
</dbReference>
<feature type="transmembrane region" description="Helical" evidence="6">
    <location>
        <begin position="225"/>
        <end position="249"/>
    </location>
</feature>
<dbReference type="InterPro" id="IPR020846">
    <property type="entry name" value="MFS_dom"/>
</dbReference>
<keyword evidence="5 6" id="KW-0472">Membrane</keyword>
<dbReference type="Pfam" id="PF07690">
    <property type="entry name" value="MFS_1"/>
    <property type="match status" value="1"/>
</dbReference>
<reference evidence="8 9" key="1">
    <citation type="submission" date="2023-07" db="EMBL/GenBank/DDBJ databases">
        <title>Sequencing the genomes of 1000 actinobacteria strains.</title>
        <authorList>
            <person name="Klenk H.-P."/>
        </authorList>
    </citation>
    <scope>NUCLEOTIDE SEQUENCE [LARGE SCALE GENOMIC DNA]</scope>
    <source>
        <strain evidence="8 9">DSM 19426</strain>
    </source>
</reference>
<comment type="subcellular location">
    <subcellularLocation>
        <location evidence="1">Cell membrane</location>
        <topology evidence="1">Multi-pass membrane protein</topology>
    </subcellularLocation>
</comment>
<evidence type="ECO:0000256" key="6">
    <source>
        <dbReference type="SAM" id="Phobius"/>
    </source>
</evidence>
<dbReference type="InterPro" id="IPR011701">
    <property type="entry name" value="MFS"/>
</dbReference>